<evidence type="ECO:0000313" key="10">
    <source>
        <dbReference type="Proteomes" id="UP000502260"/>
    </source>
</evidence>
<evidence type="ECO:0000256" key="2">
    <source>
        <dbReference type="ARBA" id="ARBA00022485"/>
    </source>
</evidence>
<dbReference type="Pfam" id="PF11614">
    <property type="entry name" value="FixG_C"/>
    <property type="match status" value="1"/>
</dbReference>
<dbReference type="KEGG" id="slac:SKTS_03090"/>
<keyword evidence="7" id="KW-1133">Transmembrane helix</keyword>
<keyword evidence="6" id="KW-0411">Iron-sulfur</keyword>
<feature type="transmembrane region" description="Helical" evidence="7">
    <location>
        <begin position="28"/>
        <end position="46"/>
    </location>
</feature>
<keyword evidence="7" id="KW-0472">Membrane</keyword>
<dbReference type="InterPro" id="IPR017900">
    <property type="entry name" value="4Fe4S_Fe_S_CS"/>
</dbReference>
<dbReference type="Gene3D" id="2.60.40.10">
    <property type="entry name" value="Immunoglobulins"/>
    <property type="match status" value="1"/>
</dbReference>
<organism evidence="9 10">
    <name type="scientific">Sulfurimicrobium lacus</name>
    <dbReference type="NCBI Taxonomy" id="2715678"/>
    <lineage>
        <taxon>Bacteria</taxon>
        <taxon>Pseudomonadati</taxon>
        <taxon>Pseudomonadota</taxon>
        <taxon>Betaproteobacteria</taxon>
        <taxon>Nitrosomonadales</taxon>
        <taxon>Sulfuricellaceae</taxon>
        <taxon>Sulfurimicrobium</taxon>
    </lineage>
</organism>
<dbReference type="NCBIfam" id="TIGR02745">
    <property type="entry name" value="ccoG_rdxA_fixG"/>
    <property type="match status" value="1"/>
</dbReference>
<dbReference type="GO" id="GO:0051539">
    <property type="term" value="F:4 iron, 4 sulfur cluster binding"/>
    <property type="evidence" value="ECO:0007669"/>
    <property type="project" value="UniProtKB-KW"/>
</dbReference>
<keyword evidence="7" id="KW-0812">Transmembrane</keyword>
<feature type="domain" description="4Fe-4S ferredoxin-type" evidence="8">
    <location>
        <begin position="259"/>
        <end position="287"/>
    </location>
</feature>
<dbReference type="PROSITE" id="PS51379">
    <property type="entry name" value="4FE4S_FER_2"/>
    <property type="match status" value="1"/>
</dbReference>
<evidence type="ECO:0000256" key="5">
    <source>
        <dbReference type="ARBA" id="ARBA00023004"/>
    </source>
</evidence>
<dbReference type="Pfam" id="PF13746">
    <property type="entry name" value="Fer4_18"/>
    <property type="match status" value="1"/>
</dbReference>
<dbReference type="InterPro" id="IPR017896">
    <property type="entry name" value="4Fe4S_Fe-S-bd"/>
</dbReference>
<dbReference type="Proteomes" id="UP000502260">
    <property type="component" value="Chromosome"/>
</dbReference>
<evidence type="ECO:0000256" key="1">
    <source>
        <dbReference type="ARBA" id="ARBA00022448"/>
    </source>
</evidence>
<keyword evidence="4" id="KW-0249">Electron transport</keyword>
<evidence type="ECO:0000259" key="8">
    <source>
        <dbReference type="PROSITE" id="PS51379"/>
    </source>
</evidence>
<feature type="transmembrane region" description="Helical" evidence="7">
    <location>
        <begin position="341"/>
        <end position="360"/>
    </location>
</feature>
<dbReference type="InterPro" id="IPR032879">
    <property type="entry name" value="FixG_C"/>
</dbReference>
<dbReference type="RefSeq" id="WP_244617415.1">
    <property type="nucleotide sequence ID" value="NZ_AP022853.1"/>
</dbReference>
<keyword evidence="5" id="KW-0408">Iron</keyword>
<keyword evidence="2" id="KW-0004">4Fe-4S</keyword>
<gene>
    <name evidence="9" type="primary">fixG</name>
    <name evidence="9" type="ORF">SKTS_03090</name>
</gene>
<evidence type="ECO:0000313" key="9">
    <source>
        <dbReference type="EMBL" id="BCB25423.1"/>
    </source>
</evidence>
<feature type="transmembrane region" description="Helical" evidence="7">
    <location>
        <begin position="154"/>
        <end position="173"/>
    </location>
</feature>
<name>A0A6F8V6G5_9PROT</name>
<dbReference type="PROSITE" id="PS00198">
    <property type="entry name" value="4FE4S_FER_1"/>
    <property type="match status" value="1"/>
</dbReference>
<feature type="transmembrane region" description="Helical" evidence="7">
    <location>
        <begin position="189"/>
        <end position="208"/>
    </location>
</feature>
<reference evidence="10" key="1">
    <citation type="submission" date="2020-03" db="EMBL/GenBank/DDBJ databases">
        <title>Complete genome sequence of sulfur-oxidizing bacterium skT11.</title>
        <authorList>
            <person name="Kanda M."/>
            <person name="Kojima H."/>
            <person name="Fukui M."/>
        </authorList>
    </citation>
    <scope>NUCLEOTIDE SEQUENCE [LARGE SCALE GENOMIC DNA]</scope>
    <source>
        <strain evidence="10">skT11</strain>
    </source>
</reference>
<sequence length="476" mass="53618">MPTTEASSLYQKRIPIFTRSVKGKFRSFKTAMLTLAYAVYFGLPWLPWHRGHEAVSQAVLFDLPGRKFYLFDLVVYPQDIFWLSLLLFIAGALLFFATGLVGRAFCGYFCFQTLWTDAFIFIERTVQGERPARQRLYKQAWNAEKLGKLGLTHLLWLAWAFWTAFTFVLYYGHAPELTVQFFSGKAPNVAYFTTLVLTLTTYVAAGWAREQVCLYMCPYARFQGVMYDPETMAVAYDSRRGEGAAGRALPRAGVRTLEERKAKGHGDCIDCKLCVQVCPTGIDIRNGLQYQCIACGLCVDACNSVMDSIGFPQGLIRYDSEANLSAKVPSKPRLHWKRLKIIGWGVALAIMSGALISSVGHRTSLDAAVQQMRQPLFVMLSDGRIRNRYQIRITNKGVEDEIYDISTKGVPDTALDMGNFREVKVRAGKSLIVQASVSLPQEMAEHDNSFEFMVTPRSQPAHAVALATRFDYKHDE</sequence>
<dbReference type="AlphaFoldDB" id="A0A6F8V6G5"/>
<evidence type="ECO:0000256" key="3">
    <source>
        <dbReference type="ARBA" id="ARBA00022723"/>
    </source>
</evidence>
<accession>A0A6F8V6G5</accession>
<dbReference type="GO" id="GO:0005886">
    <property type="term" value="C:plasma membrane"/>
    <property type="evidence" value="ECO:0007669"/>
    <property type="project" value="TreeGrafter"/>
</dbReference>
<dbReference type="PANTHER" id="PTHR30176">
    <property type="entry name" value="FERREDOXIN-TYPE PROTEIN NAPH"/>
    <property type="match status" value="1"/>
</dbReference>
<dbReference type="InterPro" id="IPR051684">
    <property type="entry name" value="Electron_Trans/Redox"/>
</dbReference>
<evidence type="ECO:0000256" key="7">
    <source>
        <dbReference type="SAM" id="Phobius"/>
    </source>
</evidence>
<proteinExistence type="predicted"/>
<keyword evidence="3" id="KW-0479">Metal-binding</keyword>
<dbReference type="InterPro" id="IPR013783">
    <property type="entry name" value="Ig-like_fold"/>
</dbReference>
<dbReference type="SUPFAM" id="SSF54862">
    <property type="entry name" value="4Fe-4S ferredoxins"/>
    <property type="match status" value="1"/>
</dbReference>
<protein>
    <submittedName>
        <fullName evidence="9">Cytochrome c oxidase accessory protein CcoG</fullName>
    </submittedName>
</protein>
<evidence type="ECO:0000256" key="6">
    <source>
        <dbReference type="ARBA" id="ARBA00023014"/>
    </source>
</evidence>
<dbReference type="InterPro" id="IPR014116">
    <property type="entry name" value="Cyt_c_oxidase_cbb3_FixG"/>
</dbReference>
<dbReference type="EMBL" id="AP022853">
    <property type="protein sequence ID" value="BCB25423.1"/>
    <property type="molecule type" value="Genomic_DNA"/>
</dbReference>
<dbReference type="GO" id="GO:0046872">
    <property type="term" value="F:metal ion binding"/>
    <property type="evidence" value="ECO:0007669"/>
    <property type="project" value="UniProtKB-KW"/>
</dbReference>
<keyword evidence="1" id="KW-0813">Transport</keyword>
<evidence type="ECO:0000256" key="4">
    <source>
        <dbReference type="ARBA" id="ARBA00022982"/>
    </source>
</evidence>
<feature type="transmembrane region" description="Helical" evidence="7">
    <location>
        <begin position="80"/>
        <end position="101"/>
    </location>
</feature>
<keyword evidence="10" id="KW-1185">Reference proteome</keyword>
<dbReference type="PANTHER" id="PTHR30176:SF3">
    <property type="entry name" value="FERREDOXIN-TYPE PROTEIN NAPH"/>
    <property type="match status" value="1"/>
</dbReference>